<proteinExistence type="predicted"/>
<name>A0A8J2ND06_FUSEQ</name>
<dbReference type="Pfam" id="PF10544">
    <property type="entry name" value="T5orf172"/>
    <property type="match status" value="1"/>
</dbReference>
<dbReference type="InterPro" id="IPR018306">
    <property type="entry name" value="Phage_T5_Orf172_DNA-bd"/>
</dbReference>
<feature type="compositionally biased region" description="Acidic residues" evidence="1">
    <location>
        <begin position="136"/>
        <end position="151"/>
    </location>
</feature>
<dbReference type="AlphaFoldDB" id="A0A8J2ND06"/>
<evidence type="ECO:0000313" key="3">
    <source>
        <dbReference type="EMBL" id="CAG7559342.1"/>
    </source>
</evidence>
<accession>A0A8J2ND06</accession>
<dbReference type="Proteomes" id="UP000693738">
    <property type="component" value="Unassembled WGS sequence"/>
</dbReference>
<dbReference type="SMART" id="SM00974">
    <property type="entry name" value="T5orf172"/>
    <property type="match status" value="1"/>
</dbReference>
<comment type="caution">
    <text evidence="3">The sequence shown here is derived from an EMBL/GenBank/DDBJ whole genome shotgun (WGS) entry which is preliminary data.</text>
</comment>
<reference evidence="3" key="1">
    <citation type="submission" date="2021-05" db="EMBL/GenBank/DDBJ databases">
        <authorList>
            <person name="Khan N."/>
        </authorList>
    </citation>
    <scope>NUCLEOTIDE SEQUENCE</scope>
</reference>
<evidence type="ECO:0000256" key="1">
    <source>
        <dbReference type="SAM" id="MobiDB-lite"/>
    </source>
</evidence>
<evidence type="ECO:0000259" key="2">
    <source>
        <dbReference type="SMART" id="SM00974"/>
    </source>
</evidence>
<gene>
    <name evidence="3" type="ORF">FEQUK3_LOCUS5031</name>
</gene>
<evidence type="ECO:0000313" key="4">
    <source>
        <dbReference type="Proteomes" id="UP000693738"/>
    </source>
</evidence>
<organism evidence="3 4">
    <name type="scientific">Fusarium equiseti</name>
    <name type="common">Fusarium scirpi</name>
    <dbReference type="NCBI Taxonomy" id="61235"/>
    <lineage>
        <taxon>Eukaryota</taxon>
        <taxon>Fungi</taxon>
        <taxon>Dikarya</taxon>
        <taxon>Ascomycota</taxon>
        <taxon>Pezizomycotina</taxon>
        <taxon>Sordariomycetes</taxon>
        <taxon>Hypocreomycetidae</taxon>
        <taxon>Hypocreales</taxon>
        <taxon>Nectriaceae</taxon>
        <taxon>Fusarium</taxon>
        <taxon>Fusarium incarnatum-equiseti species complex</taxon>
    </lineage>
</organism>
<feature type="domain" description="Bacteriophage T5 Orf172 DNA-binding" evidence="2">
    <location>
        <begin position="343"/>
        <end position="432"/>
    </location>
</feature>
<protein>
    <recommendedName>
        <fullName evidence="2">Bacteriophage T5 Orf172 DNA-binding domain-containing protein</fullName>
    </recommendedName>
</protein>
<sequence>MDTSQVSEHPLFTGLRELIVFFPKPEDEHDFKFCRWQKDDSTRCGNPRANIVRDEAMRLWSEIEQKKECLDIPSFYVKVEDLLQLTYCHVHKPQILKSFEEWKDRHCACTVLADISAGTSQSLSQESNRALKGDPDELSEPETPETPETEIFDPSVCSDISPFPTPLTEPDSMRTPVKLPASILDLSMPDTQPDIADHACVSTTDKDESAVNAITKDVSTLSLGSTLPTPNKSSAGGKPAIAESISEDDDASFQGMPEELSIITDAKSVIGQATTGVSTRQGKAPKVEDDPFGHQITIEGIGIARLSQKGTLHHVSSIIEALATPPACGEQRKQGFVYVLRHTKHKEIFKVGWTRQSAIKRQQQPKNCYGKNTEIIYESSKPFAGAHKAELLAHKFLASQNLQIIKCEACGKTHREWFKGEETIILGTLQAMEDFLRMPAYELKAGQDADGEMTLSQEAEKRVESMFNISIEGLRGSTIGQKEPVSVQEEVLGESIGVNSQTATQTTAPQVTADIPVQSIEAESSQKSDTSGSVKFGRFWGNLEKGFGKFKETVQNMRSRESTPDLDGFQQVPKDTGAVENFTVNVLWAIKGGKPEAAKENGSLWDSLAKEVVDKKERFKEDFAKGRREAEGMS</sequence>
<feature type="region of interest" description="Disordered" evidence="1">
    <location>
        <begin position="122"/>
        <end position="157"/>
    </location>
</feature>
<dbReference type="EMBL" id="CAJSTJ010000129">
    <property type="protein sequence ID" value="CAG7559342.1"/>
    <property type="molecule type" value="Genomic_DNA"/>
</dbReference>